<dbReference type="EMBL" id="CP001103">
    <property type="protein sequence ID" value="AEA96848.1"/>
    <property type="molecule type" value="Genomic_DNA"/>
</dbReference>
<evidence type="ECO:0000313" key="1">
    <source>
        <dbReference type="EMBL" id="AEA96848.1"/>
    </source>
</evidence>
<dbReference type="HOGENOM" id="CLU_3148723_0_0_6"/>
<gene>
    <name evidence="1" type="ordered locus">MADE_1003500</name>
</gene>
<dbReference type="Proteomes" id="UP000001870">
    <property type="component" value="Chromosome"/>
</dbReference>
<reference evidence="1 2" key="2">
    <citation type="journal article" date="2015" name="Antonie Van Leeuwenhoek">
        <title>Ecophysiological diversity of a novel member of the genus Alteromonas, and description of Alteromonas mediterranea sp. nov.</title>
        <authorList>
            <person name="Ivanova E.P."/>
            <person name="Lopez-Perez M."/>
            <person name="Zabalos M."/>
            <person name="Nguyen S.H."/>
            <person name="Webb H.K."/>
            <person name="Ryan J."/>
            <person name="Lagutin K."/>
            <person name="Vyssotski M."/>
            <person name="Crawford R.J."/>
            <person name="Rodriguez-Valera F."/>
        </authorList>
    </citation>
    <scope>NUCLEOTIDE SEQUENCE [LARGE SCALE GENOMIC DNA]</scope>
    <source>
        <strain evidence="2">DSM 17117 / CIP 110805 / LMG 28347 / Deep ecotype</strain>
    </source>
</reference>
<evidence type="ECO:0000313" key="2">
    <source>
        <dbReference type="Proteomes" id="UP000001870"/>
    </source>
</evidence>
<organism evidence="1 2">
    <name type="scientific">Alteromonas mediterranea (strain DSM 17117 / CIP 110805 / LMG 28347 / Deep ecotype)</name>
    <dbReference type="NCBI Taxonomy" id="1774373"/>
    <lineage>
        <taxon>Bacteria</taxon>
        <taxon>Pseudomonadati</taxon>
        <taxon>Pseudomonadota</taxon>
        <taxon>Gammaproteobacteria</taxon>
        <taxon>Alteromonadales</taxon>
        <taxon>Alteromonadaceae</taxon>
        <taxon>Alteromonas/Salinimonas group</taxon>
        <taxon>Alteromonas</taxon>
    </lineage>
</organism>
<proteinExistence type="predicted"/>
<dbReference type="KEGG" id="amc:MADE_1003500"/>
<reference evidence="1 2" key="1">
    <citation type="journal article" date="2008" name="ISME J.">
        <title>Comparative genomics of two ecotypes of the marine planktonic copiotroph Alteromonas macleodii suggests alternative lifestyles associated with different kinds of particulate organic matter.</title>
        <authorList>
            <person name="Ivars-Martinez E."/>
            <person name="Martin-Cuadrado A.B."/>
            <person name="D'Auria G."/>
            <person name="Mira A."/>
            <person name="Ferriera S."/>
            <person name="Johnson J."/>
            <person name="Friedman R."/>
            <person name="Rodriguez-Valera F."/>
        </authorList>
    </citation>
    <scope>NUCLEOTIDE SEQUENCE [LARGE SCALE GENOMIC DNA]</scope>
    <source>
        <strain evidence="2">DSM 17117 / CIP 110805 / LMG 28347 / Deep ecotype</strain>
    </source>
</reference>
<accession>F2G936</accession>
<keyword evidence="2" id="KW-1185">Reference proteome</keyword>
<name>F2G936_ALTMD</name>
<protein>
    <submittedName>
        <fullName evidence="1">Uncharacterized protein</fullName>
    </submittedName>
</protein>
<dbReference type="AlphaFoldDB" id="F2G936"/>
<sequence>MPPGTATFLTLLEPYNAPELINAIKNATNNDDKKAIQGIQALYKMHWQ</sequence>